<dbReference type="GeneID" id="41597292"/>
<dbReference type="Proteomes" id="UP000028194">
    <property type="component" value="Chromosome"/>
</dbReference>
<protein>
    <submittedName>
        <fullName evidence="2">Uncharacterized protein</fullName>
    </submittedName>
</protein>
<dbReference type="RefSeq" id="WP_148700314.1">
    <property type="nucleotide sequence ID" value="NZ_CP007174.1"/>
</dbReference>
<reference evidence="2 3" key="1">
    <citation type="journal article" date="2014" name="PLoS ONE">
        <title>Genome Sequence of Candidatus Nitrososphaera evergladensis from Group I.1b Enriched from Everglades Soil Reveals Novel Genomic Features of the Ammonia-Oxidizing Archaea.</title>
        <authorList>
            <person name="Zhalnina K.V."/>
            <person name="Dias R."/>
            <person name="Leonard M.T."/>
            <person name="Dorr de Quadros P."/>
            <person name="Camargo F.A."/>
            <person name="Drew J.C."/>
            <person name="Farmerie W.G."/>
            <person name="Daroub S.H."/>
            <person name="Triplett E.W."/>
        </authorList>
    </citation>
    <scope>NUCLEOTIDE SEQUENCE [LARGE SCALE GENOMIC DNA]</scope>
    <source>
        <strain evidence="2 3">SR1</strain>
    </source>
</reference>
<gene>
    <name evidence="2" type="ORF">NTE_01504</name>
</gene>
<dbReference type="AlphaFoldDB" id="A0A075MRX3"/>
<evidence type="ECO:0000313" key="2">
    <source>
        <dbReference type="EMBL" id="AIF83567.1"/>
    </source>
</evidence>
<keyword evidence="1" id="KW-0472">Membrane</keyword>
<dbReference type="KEGG" id="nev:NTE_01504"/>
<accession>A0A075MRX3</accession>
<evidence type="ECO:0000256" key="1">
    <source>
        <dbReference type="SAM" id="Phobius"/>
    </source>
</evidence>
<keyword evidence="3" id="KW-1185">Reference proteome</keyword>
<dbReference type="OrthoDB" id="379314at2157"/>
<feature type="transmembrane region" description="Helical" evidence="1">
    <location>
        <begin position="68"/>
        <end position="89"/>
    </location>
</feature>
<organism evidence="2 3">
    <name type="scientific">Candidatus Nitrososphaera evergladensis SR1</name>
    <dbReference type="NCBI Taxonomy" id="1459636"/>
    <lineage>
        <taxon>Archaea</taxon>
        <taxon>Nitrososphaerota</taxon>
        <taxon>Nitrososphaeria</taxon>
        <taxon>Nitrososphaerales</taxon>
        <taxon>Nitrososphaeraceae</taxon>
        <taxon>Nitrososphaera</taxon>
    </lineage>
</organism>
<keyword evidence="1" id="KW-1133">Transmembrane helix</keyword>
<proteinExistence type="predicted"/>
<feature type="transmembrane region" description="Helical" evidence="1">
    <location>
        <begin position="28"/>
        <end position="48"/>
    </location>
</feature>
<dbReference type="HOGENOM" id="CLU_186515_0_0_2"/>
<keyword evidence="1" id="KW-0812">Transmembrane</keyword>
<evidence type="ECO:0000313" key="3">
    <source>
        <dbReference type="Proteomes" id="UP000028194"/>
    </source>
</evidence>
<name>A0A075MRX3_9ARCH</name>
<sequence>MLLKKAKAINKPSYNRMQRERKEMKAKLVALGGGIIAAGVLLFLYVSLQPTTPDCLDNCGLTSGGDLYLTSMLPIVIFTLGGWMLALGIRRK</sequence>
<dbReference type="EMBL" id="CP007174">
    <property type="protein sequence ID" value="AIF83567.1"/>
    <property type="molecule type" value="Genomic_DNA"/>
</dbReference>